<reference evidence="1 2" key="1">
    <citation type="submission" date="2016-11" db="EMBL/GenBank/DDBJ databases">
        <authorList>
            <person name="Jaros S."/>
            <person name="Januszkiewicz K."/>
            <person name="Wedrychowicz H."/>
        </authorList>
    </citation>
    <scope>NUCLEOTIDE SEQUENCE [LARGE SCALE GENOMIC DNA]</scope>
    <source>
        <strain evidence="1 2">NF2</strain>
    </source>
</reference>
<organism evidence="1 2">
    <name type="scientific">Brevibacillus formosus</name>
    <dbReference type="NCBI Taxonomy" id="54913"/>
    <lineage>
        <taxon>Bacteria</taxon>
        <taxon>Bacillati</taxon>
        <taxon>Bacillota</taxon>
        <taxon>Bacilli</taxon>
        <taxon>Bacillales</taxon>
        <taxon>Paenibacillaceae</taxon>
        <taxon>Brevibacillus</taxon>
    </lineage>
</organism>
<evidence type="ECO:0008006" key="3">
    <source>
        <dbReference type="Google" id="ProtNLM"/>
    </source>
</evidence>
<dbReference type="Pfam" id="PF08863">
    <property type="entry name" value="YolD"/>
    <property type="match status" value="1"/>
</dbReference>
<gene>
    <name evidence="1" type="ORF">BP422_15515</name>
</gene>
<dbReference type="EMBL" id="CP018145">
    <property type="protein sequence ID" value="ASJ54849.1"/>
    <property type="molecule type" value="Genomic_DNA"/>
</dbReference>
<proteinExistence type="predicted"/>
<name>A0A220MJ92_9BACL</name>
<accession>A0A220MJ92</accession>
<evidence type="ECO:0000313" key="1">
    <source>
        <dbReference type="EMBL" id="ASJ54849.1"/>
    </source>
</evidence>
<dbReference type="RefSeq" id="WP_088908559.1">
    <property type="nucleotide sequence ID" value="NZ_CP018145.1"/>
</dbReference>
<sequence length="112" mass="12894">MSIKINDPIGMGFKLPEHVAELINHAYEKTLVPKPELEDDEMVEIDRLMRASMTEDFAVTVRYWKEMRPGLGEIHQMWGVVQRIDPVRKQAKTVNTTDIMWINLSDITAVIG</sequence>
<evidence type="ECO:0000313" key="2">
    <source>
        <dbReference type="Proteomes" id="UP000197781"/>
    </source>
</evidence>
<dbReference type="KEGG" id="bfm:BP422_15515"/>
<protein>
    <recommendedName>
        <fullName evidence="3">YolD-like family protein</fullName>
    </recommendedName>
</protein>
<dbReference type="Proteomes" id="UP000197781">
    <property type="component" value="Chromosome"/>
</dbReference>
<dbReference type="AlphaFoldDB" id="A0A220MJ92"/>
<dbReference type="InterPro" id="IPR014962">
    <property type="entry name" value="YolD"/>
</dbReference>